<evidence type="ECO:0000256" key="1">
    <source>
        <dbReference type="SAM" id="MobiDB-lite"/>
    </source>
</evidence>
<reference evidence="3" key="2">
    <citation type="submission" date="2015-01" db="EMBL/GenBank/DDBJ databases">
        <title>Evolutionary Origins and Diversification of the Mycorrhizal Mutualists.</title>
        <authorList>
            <consortium name="DOE Joint Genome Institute"/>
            <consortium name="Mycorrhizal Genomics Consortium"/>
            <person name="Kohler A."/>
            <person name="Kuo A."/>
            <person name="Nagy L.G."/>
            <person name="Floudas D."/>
            <person name="Copeland A."/>
            <person name="Barry K.W."/>
            <person name="Cichocki N."/>
            <person name="Veneault-Fourrey C."/>
            <person name="LaButti K."/>
            <person name="Lindquist E.A."/>
            <person name="Lipzen A."/>
            <person name="Lundell T."/>
            <person name="Morin E."/>
            <person name="Murat C."/>
            <person name="Riley R."/>
            <person name="Ohm R."/>
            <person name="Sun H."/>
            <person name="Tunlid A."/>
            <person name="Henrissat B."/>
            <person name="Grigoriev I.V."/>
            <person name="Hibbett D.S."/>
            <person name="Martin F."/>
        </authorList>
    </citation>
    <scope>NUCLEOTIDE SEQUENCE [LARGE SCALE GENOMIC DNA]</scope>
    <source>
        <strain evidence="3">LaAM-08-1</strain>
    </source>
</reference>
<evidence type="ECO:0000313" key="2">
    <source>
        <dbReference type="EMBL" id="KIJ91401.1"/>
    </source>
</evidence>
<name>A0A0C9X1D9_9AGAR</name>
<organism evidence="2 3">
    <name type="scientific">Laccaria amethystina LaAM-08-1</name>
    <dbReference type="NCBI Taxonomy" id="1095629"/>
    <lineage>
        <taxon>Eukaryota</taxon>
        <taxon>Fungi</taxon>
        <taxon>Dikarya</taxon>
        <taxon>Basidiomycota</taxon>
        <taxon>Agaricomycotina</taxon>
        <taxon>Agaricomycetes</taxon>
        <taxon>Agaricomycetidae</taxon>
        <taxon>Agaricales</taxon>
        <taxon>Agaricineae</taxon>
        <taxon>Hydnangiaceae</taxon>
        <taxon>Laccaria</taxon>
    </lineage>
</organism>
<reference evidence="2 3" key="1">
    <citation type="submission" date="2014-04" db="EMBL/GenBank/DDBJ databases">
        <authorList>
            <consortium name="DOE Joint Genome Institute"/>
            <person name="Kuo A."/>
            <person name="Kohler A."/>
            <person name="Nagy L.G."/>
            <person name="Floudas D."/>
            <person name="Copeland A."/>
            <person name="Barry K.W."/>
            <person name="Cichocki N."/>
            <person name="Veneault-Fourrey C."/>
            <person name="LaButti K."/>
            <person name="Lindquist E.A."/>
            <person name="Lipzen A."/>
            <person name="Lundell T."/>
            <person name="Morin E."/>
            <person name="Murat C."/>
            <person name="Sun H."/>
            <person name="Tunlid A."/>
            <person name="Henrissat B."/>
            <person name="Grigoriev I.V."/>
            <person name="Hibbett D.S."/>
            <person name="Martin F."/>
            <person name="Nordberg H.P."/>
            <person name="Cantor M.N."/>
            <person name="Hua S.X."/>
        </authorList>
    </citation>
    <scope>NUCLEOTIDE SEQUENCE [LARGE SCALE GENOMIC DNA]</scope>
    <source>
        <strain evidence="2 3">LaAM-08-1</strain>
    </source>
</reference>
<dbReference type="AlphaFoldDB" id="A0A0C9X1D9"/>
<protein>
    <submittedName>
        <fullName evidence="2">Uncharacterized protein</fullName>
    </submittedName>
</protein>
<dbReference type="EMBL" id="KN839013">
    <property type="protein sequence ID" value="KIJ91401.1"/>
    <property type="molecule type" value="Genomic_DNA"/>
</dbReference>
<dbReference type="HOGENOM" id="CLU_1378328_0_0_1"/>
<gene>
    <name evidence="2" type="ORF">K443DRAFT_14426</name>
</gene>
<sequence length="198" mass="20408">MAGFLRRKNKQPTVNMVADTMTSNLKPATTTTTTTKKGGTPLFTKFATTKSTDDVPRIVSSPMSLAASNRGGGGGGGASALEGGNRQRSNSQVSGNDPHGIIVTVPSGKPALSRAPSLPNKSVYSLQSTQCTAGSARLPGPPPMYMTQHSAARAWRSSSVGREEKPLPPPNANVNVGTQPPSSPSSPPPPTRSLPLPP</sequence>
<feature type="compositionally biased region" description="Pro residues" evidence="1">
    <location>
        <begin position="181"/>
        <end position="198"/>
    </location>
</feature>
<feature type="region of interest" description="Disordered" evidence="1">
    <location>
        <begin position="133"/>
        <end position="198"/>
    </location>
</feature>
<dbReference type="Proteomes" id="UP000054477">
    <property type="component" value="Unassembled WGS sequence"/>
</dbReference>
<evidence type="ECO:0000313" key="3">
    <source>
        <dbReference type="Proteomes" id="UP000054477"/>
    </source>
</evidence>
<feature type="region of interest" description="Disordered" evidence="1">
    <location>
        <begin position="48"/>
        <end position="118"/>
    </location>
</feature>
<accession>A0A0C9X1D9</accession>
<proteinExistence type="predicted"/>
<keyword evidence="3" id="KW-1185">Reference proteome</keyword>